<comment type="subcellular location">
    <subcellularLocation>
        <location evidence="1">Cytoplasm</location>
    </subcellularLocation>
</comment>
<keyword evidence="3" id="KW-0963">Cytoplasm</keyword>
<reference evidence="9" key="1">
    <citation type="journal article" date="2019" name="Int. J. Syst. Evol. Microbiol.">
        <title>The Global Catalogue of Microorganisms (GCM) 10K type strain sequencing project: providing services to taxonomists for standard genome sequencing and annotation.</title>
        <authorList>
            <consortium name="The Broad Institute Genomics Platform"/>
            <consortium name="The Broad Institute Genome Sequencing Center for Infectious Disease"/>
            <person name="Wu L."/>
            <person name="Ma J."/>
        </authorList>
    </citation>
    <scope>NUCLEOTIDE SEQUENCE [LARGE SCALE GENOMIC DNA]</scope>
    <source>
        <strain evidence="9">JCM 18127</strain>
    </source>
</reference>
<protein>
    <submittedName>
        <fullName evidence="8">TROVE domain-containing protein</fullName>
    </submittedName>
</protein>
<dbReference type="PROSITE" id="PS50988">
    <property type="entry name" value="TROVE"/>
    <property type="match status" value="1"/>
</dbReference>
<keyword evidence="5" id="KW-0694">RNA-binding</keyword>
<evidence type="ECO:0000256" key="5">
    <source>
        <dbReference type="ARBA" id="ARBA00022884"/>
    </source>
</evidence>
<proteinExistence type="inferred from homology"/>
<gene>
    <name evidence="8" type="ORF">GCM10023226_15540</name>
</gene>
<evidence type="ECO:0000256" key="4">
    <source>
        <dbReference type="ARBA" id="ARBA00022723"/>
    </source>
</evidence>
<evidence type="ECO:0000313" key="8">
    <source>
        <dbReference type="EMBL" id="GAA4679095.1"/>
    </source>
</evidence>
<evidence type="ECO:0000256" key="3">
    <source>
        <dbReference type="ARBA" id="ARBA00022490"/>
    </source>
</evidence>
<comment type="caution">
    <text evidence="8">The sequence shown here is derived from an EMBL/GenBank/DDBJ whole genome shotgun (WGS) entry which is preliminary data.</text>
</comment>
<evidence type="ECO:0000259" key="7">
    <source>
        <dbReference type="PROSITE" id="PS50988"/>
    </source>
</evidence>
<evidence type="ECO:0000256" key="1">
    <source>
        <dbReference type="ARBA" id="ARBA00004496"/>
    </source>
</evidence>
<comment type="similarity">
    <text evidence="2">Belongs to the Ro 60 kDa family.</text>
</comment>
<dbReference type="PANTHER" id="PTHR14202">
    <property type="entry name" value="60 KDA RIBONUCLEOPROTEIN SSA/RO"/>
    <property type="match status" value="1"/>
</dbReference>
<name>A0ABP8W363_9ACTN</name>
<keyword evidence="9" id="KW-1185">Reference proteome</keyword>
<dbReference type="InterPro" id="IPR037214">
    <property type="entry name" value="TROVE_dom_sf"/>
</dbReference>
<dbReference type="EMBL" id="BAABIM010000001">
    <property type="protein sequence ID" value="GAA4679095.1"/>
    <property type="molecule type" value="Genomic_DNA"/>
</dbReference>
<dbReference type="Pfam" id="PF05731">
    <property type="entry name" value="TROVE"/>
    <property type="match status" value="1"/>
</dbReference>
<feature type="domain" description="TROVE" evidence="7">
    <location>
        <begin position="25"/>
        <end position="354"/>
    </location>
</feature>
<dbReference type="RefSeq" id="WP_345264329.1">
    <property type="nucleotide sequence ID" value="NZ_BAABIM010000001.1"/>
</dbReference>
<keyword evidence="4" id="KW-0479">Metal-binding</keyword>
<dbReference type="Proteomes" id="UP001500621">
    <property type="component" value="Unassembled WGS sequence"/>
</dbReference>
<dbReference type="Gene3D" id="3.40.50.410">
    <property type="entry name" value="von Willebrand factor, type A domain"/>
    <property type="match status" value="1"/>
</dbReference>
<organism evidence="8 9">
    <name type="scientific">Nocardioides nanhaiensis</name>
    <dbReference type="NCBI Taxonomy" id="1476871"/>
    <lineage>
        <taxon>Bacteria</taxon>
        <taxon>Bacillati</taxon>
        <taxon>Actinomycetota</taxon>
        <taxon>Actinomycetes</taxon>
        <taxon>Propionibacteriales</taxon>
        <taxon>Nocardioidaceae</taxon>
        <taxon>Nocardioides</taxon>
    </lineage>
</organism>
<dbReference type="SUPFAM" id="SSF140864">
    <property type="entry name" value="TROVE domain-like"/>
    <property type="match status" value="1"/>
</dbReference>
<dbReference type="InterPro" id="IPR040322">
    <property type="entry name" value="TROVE2"/>
</dbReference>
<dbReference type="InterPro" id="IPR008858">
    <property type="entry name" value="TROVE_dom"/>
</dbReference>
<evidence type="ECO:0000256" key="2">
    <source>
        <dbReference type="ARBA" id="ARBA00007814"/>
    </source>
</evidence>
<dbReference type="SUPFAM" id="SSF53300">
    <property type="entry name" value="vWA-like"/>
    <property type="match status" value="1"/>
</dbReference>
<evidence type="ECO:0000256" key="6">
    <source>
        <dbReference type="ARBA" id="ARBA00023274"/>
    </source>
</evidence>
<dbReference type="PANTHER" id="PTHR14202:SF0">
    <property type="entry name" value="RNA-BINDING PROTEIN RO60"/>
    <property type="match status" value="1"/>
</dbReference>
<sequence length="519" mass="56082">MSKFKLRGVPRTGTSAVLTEERPSGLTHEGAPGYARDARGELFLLAVTSLVAEDTFYEAAAARDARLRALVARVAVDDGEWVLRLVGWLRTGVHLRSVAIVVAVEAVRARLEAGIAGGNRAIVSAALERADEPGELLAHWASRYGRAFPQPVKRGVADAVARLYSERSLVRYDGQARGYRFADVLELTHPAPRDARQSALFRYALDRRHDRADQVPGELEVLRARQRLLAVPVEHRRAVLVGGAEALGRAAMTWEQVAGWLQGPLDAGVWESLVPSMGYMALLRNLRNLDEAGVSDDVAAAVAARLADPGEVATSRQLPLRFLAAHRTAPSLRWGWALERALQASLGAVPALPGRTLVLVDRSGSMFCRLSRRSVLTRADAAAVFGSALAVRAQRADLVEFGSTSRVLRVRRGEAVLSLADRFGDLGGTDTAEAVRRHYRGHDRVIIVTDEQAWAGRRGADPTAAVPAQVPVLTFNLAGYQHGHGPSGVGNRHTFGGLTDAGFAAIPLLEAGRDQHWPF</sequence>
<accession>A0ABP8W363</accession>
<keyword evidence="6" id="KW-0687">Ribonucleoprotein</keyword>
<evidence type="ECO:0000313" key="9">
    <source>
        <dbReference type="Proteomes" id="UP001500621"/>
    </source>
</evidence>
<dbReference type="InterPro" id="IPR036465">
    <property type="entry name" value="vWFA_dom_sf"/>
</dbReference>